<dbReference type="InterPro" id="IPR042104">
    <property type="entry name" value="PKS_dehydratase_sf"/>
</dbReference>
<dbReference type="RefSeq" id="WP_285437233.1">
    <property type="nucleotide sequence ID" value="NZ_JASJUS010000075.1"/>
</dbReference>
<dbReference type="InterPro" id="IPR016039">
    <property type="entry name" value="Thiolase-like"/>
</dbReference>
<dbReference type="SMART" id="SM00825">
    <property type="entry name" value="PKS_KS"/>
    <property type="match status" value="1"/>
</dbReference>
<dbReference type="InterPro" id="IPR009081">
    <property type="entry name" value="PP-bd_ACP"/>
</dbReference>
<feature type="region of interest" description="N-terminal hotdog fold" evidence="8">
    <location>
        <begin position="1997"/>
        <end position="2122"/>
    </location>
</feature>
<evidence type="ECO:0000256" key="1">
    <source>
        <dbReference type="ARBA" id="ARBA00004792"/>
    </source>
</evidence>
<dbReference type="CDD" id="cd08956">
    <property type="entry name" value="KR_3_FAS_SDR_x"/>
    <property type="match status" value="2"/>
</dbReference>
<dbReference type="Gene3D" id="3.40.366.10">
    <property type="entry name" value="Malonyl-Coenzyme A Acyl Carrier Protein, domain 2"/>
    <property type="match status" value="2"/>
</dbReference>
<dbReference type="InterPro" id="IPR020841">
    <property type="entry name" value="PKS_Beta-ketoAc_synthase_dom"/>
</dbReference>
<accession>A0ABT7JCP9</accession>
<dbReference type="InterPro" id="IPR049551">
    <property type="entry name" value="PKS_DH_C"/>
</dbReference>
<keyword evidence="6" id="KW-0511">Multifunctional enzyme</keyword>
<evidence type="ECO:0000256" key="7">
    <source>
        <dbReference type="ARBA" id="ARBA00023315"/>
    </source>
</evidence>
<dbReference type="SUPFAM" id="SSF47336">
    <property type="entry name" value="ACP-like"/>
    <property type="match status" value="2"/>
</dbReference>
<feature type="region of interest" description="C-terminal hotdog fold" evidence="8">
    <location>
        <begin position="2135"/>
        <end position="2273"/>
    </location>
</feature>
<feature type="domain" description="Carrier" evidence="10">
    <location>
        <begin position="1014"/>
        <end position="1090"/>
    </location>
</feature>
<dbReference type="InterPro" id="IPR013968">
    <property type="entry name" value="PKS_KR"/>
</dbReference>
<dbReference type="Pfam" id="PF02801">
    <property type="entry name" value="Ketoacyl-synt_C"/>
    <property type="match status" value="1"/>
</dbReference>
<dbReference type="SMART" id="SM01294">
    <property type="entry name" value="PKS_PP_betabranch"/>
    <property type="match status" value="2"/>
</dbReference>
<dbReference type="CDD" id="cd05195">
    <property type="entry name" value="enoyl_red"/>
    <property type="match status" value="1"/>
</dbReference>
<dbReference type="Gene3D" id="3.90.180.10">
    <property type="entry name" value="Medium-chain alcohol dehydrogenases, catalytic domain"/>
    <property type="match status" value="1"/>
</dbReference>
<dbReference type="PROSITE" id="PS00012">
    <property type="entry name" value="PHOSPHOPANTETHEINE"/>
    <property type="match status" value="2"/>
</dbReference>
<dbReference type="InterPro" id="IPR020806">
    <property type="entry name" value="PKS_PP-bd"/>
</dbReference>
<dbReference type="Gene3D" id="1.10.1200.10">
    <property type="entry name" value="ACP-like"/>
    <property type="match status" value="2"/>
</dbReference>
<dbReference type="Gene3D" id="3.40.50.720">
    <property type="entry name" value="NAD(P)-binding Rossmann-like Domain"/>
    <property type="match status" value="2"/>
</dbReference>
<evidence type="ECO:0000256" key="6">
    <source>
        <dbReference type="ARBA" id="ARBA00023268"/>
    </source>
</evidence>
<dbReference type="InterPro" id="IPR049552">
    <property type="entry name" value="PKS_DH_N"/>
</dbReference>
<dbReference type="Pfam" id="PF00698">
    <property type="entry name" value="Acyl_transf_1"/>
    <property type="match status" value="2"/>
</dbReference>
<dbReference type="Pfam" id="PF21089">
    <property type="entry name" value="PKS_DH_N"/>
    <property type="match status" value="2"/>
</dbReference>
<dbReference type="InterPro" id="IPR049900">
    <property type="entry name" value="PKS_mFAS_DH"/>
</dbReference>
<dbReference type="InterPro" id="IPR016036">
    <property type="entry name" value="Malonyl_transacylase_ACP-bd"/>
</dbReference>
<keyword evidence="14" id="KW-1185">Reference proteome</keyword>
<dbReference type="InterPro" id="IPR057326">
    <property type="entry name" value="KR_dom"/>
</dbReference>
<dbReference type="SUPFAM" id="SSF50129">
    <property type="entry name" value="GroES-like"/>
    <property type="match status" value="1"/>
</dbReference>
<dbReference type="PROSITE" id="PS52004">
    <property type="entry name" value="KS3_2"/>
    <property type="match status" value="1"/>
</dbReference>
<comment type="pathway">
    <text evidence="1">Antibiotic biosynthesis.</text>
</comment>
<dbReference type="SUPFAM" id="SSF51735">
    <property type="entry name" value="NAD(P)-binding Rossmann-fold domains"/>
    <property type="match status" value="5"/>
</dbReference>
<dbReference type="InterPro" id="IPR018201">
    <property type="entry name" value="Ketoacyl_synth_AS"/>
</dbReference>
<dbReference type="PANTHER" id="PTHR43775">
    <property type="entry name" value="FATTY ACID SYNTHASE"/>
    <property type="match status" value="1"/>
</dbReference>
<dbReference type="InterPro" id="IPR055123">
    <property type="entry name" value="SpnB-like_Rossmann"/>
</dbReference>
<feature type="compositionally biased region" description="Low complexity" evidence="9">
    <location>
        <begin position="3215"/>
        <end position="3227"/>
    </location>
</feature>
<evidence type="ECO:0000256" key="4">
    <source>
        <dbReference type="ARBA" id="ARBA00022679"/>
    </source>
</evidence>
<dbReference type="CDD" id="cd00833">
    <property type="entry name" value="PKS"/>
    <property type="match status" value="1"/>
</dbReference>
<dbReference type="Gene3D" id="3.40.50.11460">
    <property type="match status" value="1"/>
</dbReference>
<dbReference type="PANTHER" id="PTHR43775:SF51">
    <property type="entry name" value="INACTIVE PHENOLPHTHIOCEROL SYNTHESIS POLYKETIDE SYNTHASE TYPE I PKS1-RELATED"/>
    <property type="match status" value="1"/>
</dbReference>
<dbReference type="Pfam" id="PF08659">
    <property type="entry name" value="KR"/>
    <property type="match status" value="2"/>
</dbReference>
<feature type="active site" description="Proton acceptor; for dehydratase activity" evidence="8">
    <location>
        <position position="2029"/>
    </location>
</feature>
<dbReference type="Pfam" id="PF00109">
    <property type="entry name" value="ketoacyl-synt"/>
    <property type="match status" value="1"/>
</dbReference>
<dbReference type="InterPro" id="IPR020843">
    <property type="entry name" value="ER"/>
</dbReference>
<dbReference type="Pfam" id="PF16197">
    <property type="entry name" value="KAsynt_C_assoc"/>
    <property type="match status" value="1"/>
</dbReference>
<dbReference type="SUPFAM" id="SSF55048">
    <property type="entry name" value="Probable ACP-binding domain of malonyl-CoA ACP transacylase"/>
    <property type="match status" value="2"/>
</dbReference>
<evidence type="ECO:0000313" key="13">
    <source>
        <dbReference type="EMBL" id="MDL2082137.1"/>
    </source>
</evidence>
<dbReference type="InterPro" id="IPR013154">
    <property type="entry name" value="ADH-like_N"/>
</dbReference>
<dbReference type="PROSITE" id="PS50075">
    <property type="entry name" value="CARRIER"/>
    <property type="match status" value="2"/>
</dbReference>
<sequence length="3249" mass="339469">MLESWGVRPDVLAGHSIGEIAAAYVAGVWSLADACKLVVARGRLMQALPDGGAMVAVRASEGEVLPLLTGGVGIAAVNGPNAVVVAGAAEAVNSVVSHFRSEGRKVTALRVSHAFHSPLMEPMLAEFREVAASLSYDRPRLPLVSTVTGLQATDEELTSPEYWVDHVRRTVRYADALRTLAEHKATRFLELGPDGTLTVLARSMFDGDTQVVVPALRKEGPEPVALLGAVGTLHVHGVAPDWSALFPEAKTVALPTYAFQRRRYWLDPLPGGRSTGGHPLLGSVVTLADSSALVSTGVLSTRSHPWLADHTVAGRAVLPTAALLDFALHLGARVGCDHVVSLDQDQALVLDDGAAVELQAVLDAPGDDGTRAFTCHSRPAGAEGDDWTRHAQGLLAPAAPAPADDSEVRPPADAEELDASEIDALYEEARDAGLGHGAAFRALTAVWRAGDEVYAEAVLPEELRADALRVALHPVLLDAALHAAPALGRAGAVAVAWRDVTLHATCAEALRIRVRPLADGGLRLDLADDTGATVATVGEVTQTPAAELPLPVAEAAARDDLFAVEWAELPAAAGPVNALHCPDPDALFAALDDTVPDAVLLLVRGCDAELPGAVHEMTGRTLDLLRRWTADERTAGTRLVLVTQNAACVREGETVTDLAAAAVRGLVRSAQSENPGRLLLVDTDGAVTDDVLAGAAVAALDDGETEIALRAGRAYGARLVRHRAGAETSAPVLDPGRTVLVTGAGGPVAAAVARHLVAVHGVRHLLLAGRRGPAAPGADALRASLEAAGAEVTITACDVADPDALAELLTGVGEAHPLGAVFHAAGVIDDGVIGTLTPERLSAVLRPKVDAAVHLERLTRDLDLSAFVLFSSAAATFGGPGQGNYAAANAFLEALAATLRAQGRPAWALGWGMWAEDSGMTSGLGAADRGRMARAGVAALPTEDAVALLDRALAQERAVVLPVRLDLAAARAAATPVPALLRDPAAPVRRTAAARAGGRFARTLAVLPEAERPAAVLRLLQTEIAAVLGRSGDTPAADPERAFRDLGFDSLMAVDLRNALERRTGLKLAPTVAFDHPTPAALAAHLLRSLSGGTRADRDRSRGARAADEPIAIVGMACRLPGGADTPEALWELLASGADGLTDFPADRGWDVGSLYHPDPGHEGTSYTRTGGFLDGVDRFDPAFFGISPREALAMDPQQRLLLEVCWEAVERAGVDPRTLRGSRTGVFAGTNGQDYTTLLRASAADVDGYLGTGNAASVVSGRIAYTLGLEGPAVTVDTACSSSLVALHWAVRALRAGECDLALAGGVTVMSTPAAFLEFSRQRGLAPDGRCKAYADDADGTGWGEGAGVLLVERLSDARRNGHRVLAVVRGSAINSDGASNGLTAPNGPSQERVIRAALADAGLRPADVDAVEGHGTGTVLGDPIEAQALLATYGRDREQPLWLGSVKSNIGHTQAAAGVAGVIKAVLALRHGTLPRTLHADRPSSHVDWGSGAVRLLTEPVEWPHTQGRTRRAGVSSFGFSGTNAHVILEEALPAPTGGDAPAPAVTHGLLAWPLAARTPEALRAQAARLAEHVRRHPELSAADIGHSLAATRTPFEHRAVLLGRERDDLLADLTQLATSVEPGAAPRSARTAFLFTGQGSQRPGMGAELHAAFPVFAEAFDEVCDRFGADVLGTSLREAVLGDAGHLLDRTGHAQPALFAFEVALYRLVRSFGVTPDYLFGHSIGSLAAVHAAGVLSLSDACTLVAARARLMDALPDGGAMAALQATEEEVRPLLTRGVGIAAVNGPRSVVVSGEETAVLGLASRFASEGRRTRRLRVSHAFHSPLMKPMLDDFREVAATRTYREPVLPVVSDITGRPATAAELTDPEYWVRHVRRTVRFHDGVRALENAGVGRYLEIGPDGTLTALTADAVTAPDRCAAVALQRTGSPETDSLLSGLASAHVHGIDIDWTAAAPGSGRVVDLPTYPFQRQRYWPGARDRAGDLAAAGLADAGHPLLGARVDLADTDEYVFTSRLSLTDQPWLADHAVGGTAILPGTAHLDLALLAGARAGCDRVTELTLLEPLTLAPGQALALQVRIGAPDTDGNRRIGVHSRPVDTAPDRPWTLHADGLLGTDARPEPEAPLTDWPPADTEELAVEDLYDRLADAGFGYGPVFQGLRRAWRTGTEVYAEIALPEQAHTDAPRYGVHPALLDAALHATALLPLDDSAPGRLPFSWRDVTLHATGATALRVRLTLREQDAVTLELADPDGRSVASVGTLTLRAVDPDALRARPDRGAGDLYRLDWQPHQTDRSVAAPLTVLGDEEGRALAADLAAAGVTVHVTDDLGDTHGTLLAALPTEAEGLDHAGHSAAQRALTLVQRLLAEPELDSTRLVFVTRAAVTADGASVRPAAAAAWGLVRSAQSEHPGRFVLLDTDTDTASLAALPAALARTDVGQLALRDGTVHTPRLARADETAALRPPHGTGTRPWRLDTVRKGTLDGLDLVPAADAERPLEEGEIRIAVRAAGVNFRDVLNALGMYPGPARDFGLEGAGVVTETGAGVTGFEVGDRVLGMFPSAYGPVAVADARTVARIPDGWTYAQAATVPIVFLTAYYALVDLGRVEPGQRVLVHAAAGGVGMAATQLARHLGAEVYATASPAKWGTLRAAGLDDTHIASSRDLAFEDAFREASAGRGVDLVLDSLAGEFVDASLRLLPHGGHFLEMGKTDVRDADEVATAHPGVQYRAFDLVEAGPDRIGEMLTALVDLFEAGILTPLPVTPWDVRHAPAAFRHMSQARHIGKVVLTMPAPLDPDGTVLITGGTGGLGALLARHLVTEHGARHLLLASRRGPDADGAGQLADELRALGAEVGIEAADLADREQAAALLSRVPGTHPLTAVVHAAGVLDDTVVEQLTPERLDAVLRPKLDAAVHLHELTRDLDLSAFVLFSSVAGTLGAPGQANYAAANAFLDALAAHRRALGLPALSLPWGPWSQVTGMTGTLTDADIRRMERAGLPPLSPKEGLALFTEALDRPDAVLAPLAVDPARLGADGPAHPLLAGLARVRRTVRDLSTDTAVSGGPGLAEELGRLNAAERHRRLTEEVCRQVAAVLGHTSAARIDPDQSFKELGFDSLTAVELRNRMNSATGVLLPATLVFDYPTPAVLADHLCREHFAGGDETGAVPAAGEPDEATIRKLLTTIPITTFRESGLLDTLLALASAGVPAQRDGNRPEAPDGSDPSDGPDLSDGVDVDDLDVDDLVRMALGTDD</sequence>
<dbReference type="InterPro" id="IPR032821">
    <property type="entry name" value="PKS_assoc"/>
</dbReference>
<evidence type="ECO:0000259" key="11">
    <source>
        <dbReference type="PROSITE" id="PS52004"/>
    </source>
</evidence>
<feature type="domain" description="PKS/mFAS DH" evidence="12">
    <location>
        <begin position="1997"/>
        <end position="2273"/>
    </location>
</feature>
<gene>
    <name evidence="13" type="ORF">QNN03_37530</name>
</gene>
<evidence type="ECO:0000259" key="12">
    <source>
        <dbReference type="PROSITE" id="PS52019"/>
    </source>
</evidence>
<keyword evidence="5" id="KW-0045">Antibiotic biosynthesis</keyword>
<feature type="domain" description="Carrier" evidence="10">
    <location>
        <begin position="3078"/>
        <end position="3153"/>
    </location>
</feature>
<evidence type="ECO:0000313" key="14">
    <source>
        <dbReference type="Proteomes" id="UP001241926"/>
    </source>
</evidence>
<keyword evidence="2" id="KW-0596">Phosphopantetheine</keyword>
<dbReference type="InterPro" id="IPR036291">
    <property type="entry name" value="NAD(P)-bd_dom_sf"/>
</dbReference>
<dbReference type="InterPro" id="IPR014031">
    <property type="entry name" value="Ketoacyl_synth_C"/>
</dbReference>
<dbReference type="Gene3D" id="3.30.70.3290">
    <property type="match status" value="2"/>
</dbReference>
<keyword evidence="3" id="KW-0597">Phosphoprotein</keyword>
<evidence type="ECO:0000256" key="5">
    <source>
        <dbReference type="ARBA" id="ARBA00023194"/>
    </source>
</evidence>
<proteinExistence type="predicted"/>
<name>A0ABT7JCP9_9ACTN</name>
<reference evidence="13 14" key="1">
    <citation type="submission" date="2023-05" db="EMBL/GenBank/DDBJ databases">
        <title>Streptomyces fuscus sp. nov., a brown-black pigment producing actinomyces isolated from dry sand of Sea duck farm.</title>
        <authorList>
            <person name="Xie J."/>
            <person name="Shen N."/>
        </authorList>
    </citation>
    <scope>NUCLEOTIDE SEQUENCE [LARGE SCALE GENOMIC DNA]</scope>
    <source>
        <strain evidence="13 14">GXMU-J15</strain>
    </source>
</reference>
<dbReference type="InterPro" id="IPR011032">
    <property type="entry name" value="GroES-like_sf"/>
</dbReference>
<dbReference type="Proteomes" id="UP001241926">
    <property type="component" value="Unassembled WGS sequence"/>
</dbReference>
<dbReference type="InterPro" id="IPR006162">
    <property type="entry name" value="Ppantetheine_attach_site"/>
</dbReference>
<evidence type="ECO:0000256" key="2">
    <source>
        <dbReference type="ARBA" id="ARBA00022450"/>
    </source>
</evidence>
<feature type="domain" description="Ketosynthase family 3 (KS3)" evidence="11">
    <location>
        <begin position="1108"/>
        <end position="1533"/>
    </location>
</feature>
<comment type="caution">
    <text evidence="13">The sequence shown here is derived from an EMBL/GenBank/DDBJ whole genome shotgun (WGS) entry which is preliminary data.</text>
</comment>
<dbReference type="EMBL" id="JASJUS010000075">
    <property type="protein sequence ID" value="MDL2082137.1"/>
    <property type="molecule type" value="Genomic_DNA"/>
</dbReference>
<dbReference type="PROSITE" id="PS01162">
    <property type="entry name" value="QOR_ZETA_CRYSTAL"/>
    <property type="match status" value="1"/>
</dbReference>
<dbReference type="InterPro" id="IPR020807">
    <property type="entry name" value="PKS_DH"/>
</dbReference>
<dbReference type="SMART" id="SM00822">
    <property type="entry name" value="PKS_KR"/>
    <property type="match status" value="2"/>
</dbReference>
<dbReference type="SUPFAM" id="SSF53901">
    <property type="entry name" value="Thiolase-like"/>
    <property type="match status" value="1"/>
</dbReference>
<dbReference type="Pfam" id="PF08240">
    <property type="entry name" value="ADH_N"/>
    <property type="match status" value="1"/>
</dbReference>
<dbReference type="InterPro" id="IPR036736">
    <property type="entry name" value="ACP-like_sf"/>
</dbReference>
<dbReference type="InterPro" id="IPR002364">
    <property type="entry name" value="Quin_OxRdtase/zeta-crystal_CS"/>
</dbReference>
<dbReference type="Gene3D" id="3.10.129.110">
    <property type="entry name" value="Polyketide synthase dehydratase"/>
    <property type="match status" value="2"/>
</dbReference>
<dbReference type="PROSITE" id="PS52019">
    <property type="entry name" value="PKS_MFAS_DH"/>
    <property type="match status" value="2"/>
</dbReference>
<keyword evidence="7" id="KW-0012">Acyltransferase</keyword>
<dbReference type="InterPro" id="IPR014043">
    <property type="entry name" value="Acyl_transferase_dom"/>
</dbReference>
<feature type="region of interest" description="Disordered" evidence="9">
    <location>
        <begin position="2088"/>
        <end position="2107"/>
    </location>
</feature>
<feature type="region of interest" description="C-terminal hotdog fold" evidence="8">
    <location>
        <begin position="417"/>
        <end position="575"/>
    </location>
</feature>
<evidence type="ECO:0000256" key="3">
    <source>
        <dbReference type="ARBA" id="ARBA00022553"/>
    </source>
</evidence>
<dbReference type="InterPro" id="IPR050091">
    <property type="entry name" value="PKS_NRPS_Biosynth_Enz"/>
</dbReference>
<organism evidence="13 14">
    <name type="scientific">Streptomyces fuscus</name>
    <dbReference type="NCBI Taxonomy" id="3048495"/>
    <lineage>
        <taxon>Bacteria</taxon>
        <taxon>Bacillati</taxon>
        <taxon>Actinomycetota</taxon>
        <taxon>Actinomycetes</taxon>
        <taxon>Kitasatosporales</taxon>
        <taxon>Streptomycetaceae</taxon>
        <taxon>Streptomyces</taxon>
    </lineage>
</organism>
<evidence type="ECO:0000259" key="10">
    <source>
        <dbReference type="PROSITE" id="PS50075"/>
    </source>
</evidence>
<feature type="domain" description="PKS/mFAS DH" evidence="12">
    <location>
        <begin position="278"/>
        <end position="575"/>
    </location>
</feature>
<dbReference type="SMART" id="SM00827">
    <property type="entry name" value="PKS_AT"/>
    <property type="match status" value="2"/>
</dbReference>
<dbReference type="Pfam" id="PF14765">
    <property type="entry name" value="PS-DH"/>
    <property type="match status" value="2"/>
</dbReference>
<feature type="region of interest" description="Disordered" evidence="9">
    <location>
        <begin position="3204"/>
        <end position="3235"/>
    </location>
</feature>
<dbReference type="Pfam" id="PF13602">
    <property type="entry name" value="ADH_zinc_N_2"/>
    <property type="match status" value="1"/>
</dbReference>
<dbReference type="SUPFAM" id="SSF52151">
    <property type="entry name" value="FabD/lysophospholipase-like"/>
    <property type="match status" value="2"/>
</dbReference>
<dbReference type="InterPro" id="IPR014030">
    <property type="entry name" value="Ketoacyl_synth_N"/>
</dbReference>
<dbReference type="Pfam" id="PF00550">
    <property type="entry name" value="PP-binding"/>
    <property type="match status" value="2"/>
</dbReference>
<feature type="region of interest" description="N-terminal hotdog fold" evidence="8">
    <location>
        <begin position="278"/>
        <end position="402"/>
    </location>
</feature>
<dbReference type="InterPro" id="IPR016035">
    <property type="entry name" value="Acyl_Trfase/lysoPLipase"/>
</dbReference>
<evidence type="ECO:0000256" key="9">
    <source>
        <dbReference type="SAM" id="MobiDB-lite"/>
    </source>
</evidence>
<feature type="active site" description="Proton donor; for dehydratase activity" evidence="8">
    <location>
        <position position="478"/>
    </location>
</feature>
<dbReference type="PROSITE" id="PS00606">
    <property type="entry name" value="KS3_1"/>
    <property type="match status" value="1"/>
</dbReference>
<dbReference type="SMART" id="SM00823">
    <property type="entry name" value="PKS_PP"/>
    <property type="match status" value="2"/>
</dbReference>
<feature type="active site" description="Proton acceptor; for dehydratase activity" evidence="8">
    <location>
        <position position="310"/>
    </location>
</feature>
<protein>
    <submittedName>
        <fullName evidence="13">SDR family NAD(P)-dependent oxidoreductase</fullName>
    </submittedName>
</protein>
<dbReference type="InterPro" id="IPR001227">
    <property type="entry name" value="Ac_transferase_dom_sf"/>
</dbReference>
<evidence type="ECO:0000256" key="8">
    <source>
        <dbReference type="PROSITE-ProRule" id="PRU01363"/>
    </source>
</evidence>
<dbReference type="Gene3D" id="3.40.47.10">
    <property type="match status" value="1"/>
</dbReference>
<feature type="active site" description="Proton donor; for dehydratase activity" evidence="8">
    <location>
        <position position="2196"/>
    </location>
</feature>
<dbReference type="SMART" id="SM00829">
    <property type="entry name" value="PKS_ER"/>
    <property type="match status" value="1"/>
</dbReference>
<dbReference type="SMART" id="SM00826">
    <property type="entry name" value="PKS_DH"/>
    <property type="match status" value="2"/>
</dbReference>
<dbReference type="Pfam" id="PF22953">
    <property type="entry name" value="SpnB_Rossmann"/>
    <property type="match status" value="2"/>
</dbReference>
<keyword evidence="4" id="KW-0808">Transferase</keyword>